<feature type="compositionally biased region" description="Polar residues" evidence="1">
    <location>
        <begin position="325"/>
        <end position="334"/>
    </location>
</feature>
<feature type="region of interest" description="Disordered" evidence="1">
    <location>
        <begin position="294"/>
        <end position="394"/>
    </location>
</feature>
<accession>A0A2A4JSB8</accession>
<organism evidence="2">
    <name type="scientific">Heliothis virescens</name>
    <name type="common">Tobacco budworm moth</name>
    <dbReference type="NCBI Taxonomy" id="7102"/>
    <lineage>
        <taxon>Eukaryota</taxon>
        <taxon>Metazoa</taxon>
        <taxon>Ecdysozoa</taxon>
        <taxon>Arthropoda</taxon>
        <taxon>Hexapoda</taxon>
        <taxon>Insecta</taxon>
        <taxon>Pterygota</taxon>
        <taxon>Neoptera</taxon>
        <taxon>Endopterygota</taxon>
        <taxon>Lepidoptera</taxon>
        <taxon>Glossata</taxon>
        <taxon>Ditrysia</taxon>
        <taxon>Noctuoidea</taxon>
        <taxon>Noctuidae</taxon>
        <taxon>Heliothinae</taxon>
        <taxon>Heliothis</taxon>
    </lineage>
</organism>
<reference evidence="2" key="1">
    <citation type="submission" date="2017-09" db="EMBL/GenBank/DDBJ databases">
        <title>Contemporary evolution of a Lepidopteran species, Heliothis virescens, in response to modern agricultural practices.</title>
        <authorList>
            <person name="Fritz M.L."/>
            <person name="Deyonke A.M."/>
            <person name="Papanicolaou A."/>
            <person name="Micinski S."/>
            <person name="Westbrook J."/>
            <person name="Gould F."/>
        </authorList>
    </citation>
    <scope>NUCLEOTIDE SEQUENCE [LARGE SCALE GENOMIC DNA]</scope>
    <source>
        <strain evidence="2">HvINT-</strain>
        <tissue evidence="2">Whole body</tissue>
    </source>
</reference>
<feature type="region of interest" description="Disordered" evidence="1">
    <location>
        <begin position="1"/>
        <end position="30"/>
    </location>
</feature>
<evidence type="ECO:0000256" key="1">
    <source>
        <dbReference type="SAM" id="MobiDB-lite"/>
    </source>
</evidence>
<comment type="caution">
    <text evidence="2">The sequence shown here is derived from an EMBL/GenBank/DDBJ whole genome shotgun (WGS) entry which is preliminary data.</text>
</comment>
<feature type="region of interest" description="Disordered" evidence="1">
    <location>
        <begin position="67"/>
        <end position="87"/>
    </location>
</feature>
<proteinExistence type="predicted"/>
<feature type="compositionally biased region" description="Polar residues" evidence="1">
    <location>
        <begin position="362"/>
        <end position="371"/>
    </location>
</feature>
<evidence type="ECO:0000313" key="2">
    <source>
        <dbReference type="EMBL" id="PCG74504.1"/>
    </source>
</evidence>
<name>A0A2A4JSB8_HELVI</name>
<dbReference type="EMBL" id="NWSH01000735">
    <property type="protein sequence ID" value="PCG74504.1"/>
    <property type="molecule type" value="Genomic_DNA"/>
</dbReference>
<dbReference type="AlphaFoldDB" id="A0A2A4JSB8"/>
<feature type="compositionally biased region" description="Basic and acidic residues" evidence="1">
    <location>
        <begin position="294"/>
        <end position="308"/>
    </location>
</feature>
<gene>
    <name evidence="2" type="ORF">B5V51_13195</name>
</gene>
<sequence length="394" mass="43496">MSATPSELATSEAPVSGVEDGEATPAPKVAAFPPYPPYTLEPAPPSVADTIIAGHDLRLQHKSIPPKSLRALPKPARPRGPKATDVKMTQRAMRAHARCLRKHGAILTDRLERMSKPLRRNVIYMWREHAYTLPPETIARLRAMLDADEPFKPDQAYEYFINLRKTKKKTVATEHVNDIKRDMLAMVGEKRFLWARNATVAFARGIQQRLSRPGRYSLADGMLRLSNIILDEICGYMHMRTPSRQSNHPKAKFMMEMADKVAVWIDEILSESDDRMLMMDFDEDEEVDRFYEDEVRPAGEPHNKDRSPLDTTPAESATIVPAGTSEGSTVATPQTEPATPLSEATPAEAATPATEAQTPQTGSTPATSPKPSGTEVPKPSGTEVPKPTNTGAKK</sequence>
<feature type="compositionally biased region" description="Low complexity" evidence="1">
    <location>
        <begin position="335"/>
        <end position="361"/>
    </location>
</feature>
<protein>
    <submittedName>
        <fullName evidence="2">Uncharacterized protein</fullName>
    </submittedName>
</protein>